<reference evidence="1 2" key="1">
    <citation type="submission" date="2017-02" db="EMBL/GenBank/DDBJ databases">
        <title>Bacillus pseudomycoides isolate FSL K6-0042.</title>
        <authorList>
            <person name="Kovac J."/>
        </authorList>
    </citation>
    <scope>NUCLEOTIDE SEQUENCE [LARGE SCALE GENOMIC DNA]</scope>
    <source>
        <strain evidence="1 2">FSL K6-0042</strain>
    </source>
</reference>
<comment type="caution">
    <text evidence="1">The sequence shown here is derived from an EMBL/GenBank/DDBJ whole genome shotgun (WGS) entry which is preliminary data.</text>
</comment>
<accession>A0A1Y3MHM1</accession>
<dbReference type="Proteomes" id="UP000195321">
    <property type="component" value="Unassembled WGS sequence"/>
</dbReference>
<dbReference type="RefSeq" id="WP_088093848.1">
    <property type="nucleotide sequence ID" value="NZ_JBALMA010000620.1"/>
</dbReference>
<evidence type="ECO:0000313" key="2">
    <source>
        <dbReference type="Proteomes" id="UP000195321"/>
    </source>
</evidence>
<proteinExistence type="predicted"/>
<organism evidence="1 2">
    <name type="scientific">Bacillus pseudomycoides</name>
    <dbReference type="NCBI Taxonomy" id="64104"/>
    <lineage>
        <taxon>Bacteria</taxon>
        <taxon>Bacillati</taxon>
        <taxon>Bacillota</taxon>
        <taxon>Bacilli</taxon>
        <taxon>Bacillales</taxon>
        <taxon>Bacillaceae</taxon>
        <taxon>Bacillus</taxon>
        <taxon>Bacillus cereus group</taxon>
    </lineage>
</organism>
<gene>
    <name evidence="1" type="ORF">BW425_07800</name>
</gene>
<name>A0A1Y3MHM1_9BACI</name>
<dbReference type="AlphaFoldDB" id="A0A1Y3MHM1"/>
<evidence type="ECO:0000313" key="1">
    <source>
        <dbReference type="EMBL" id="OUM49314.1"/>
    </source>
</evidence>
<sequence length="309" mass="35635">MSLTSILKSSKERDKEFQSILREIIPKKNEFYTLSGKSAFTKEYEMVVPYNLTNPYQASLVGTAFDYLARAMIAQIVISNSEDFFKKINAENGLNIMKGFFKKSVYNSFRLNYKYKKSIKQFKSFVKGKNEIGSLVTAACYLAKLEQIFRSGLPPMDAKKSLFYDPAEEIKKELEYMCRVFQEKFLITKIISQKSNVIYNPTFGIASLMVGGADGDIIIDGVLYDFKSGKALGYSWKEVAQLIGYYFLNEISVTLNSSDWPDTYKGLEIKKVAFYKARYGEIEYFDLAHYDKQMINEITNRMILCLRKR</sequence>
<dbReference type="EMBL" id="MWPX01000006">
    <property type="protein sequence ID" value="OUM49314.1"/>
    <property type="molecule type" value="Genomic_DNA"/>
</dbReference>
<protein>
    <submittedName>
        <fullName evidence="1">Uncharacterized protein</fullName>
    </submittedName>
</protein>